<dbReference type="GO" id="GO:0008324">
    <property type="term" value="F:monoatomic cation transmembrane transporter activity"/>
    <property type="evidence" value="ECO:0007669"/>
    <property type="project" value="InterPro"/>
</dbReference>
<dbReference type="Proteomes" id="UP000192929">
    <property type="component" value="Unassembled WGS sequence"/>
</dbReference>
<comment type="subcellular location">
    <subcellularLocation>
        <location evidence="1">Membrane</location>
        <topology evidence="1">Multi-pass membrane protein</topology>
    </subcellularLocation>
</comment>
<dbReference type="RefSeq" id="WP_259462906.1">
    <property type="nucleotide sequence ID" value="NZ_FXAC01000008.1"/>
</dbReference>
<evidence type="ECO:0000256" key="8">
    <source>
        <dbReference type="SAM" id="Phobius"/>
    </source>
</evidence>
<keyword evidence="3" id="KW-0813">Transport</keyword>
<evidence type="ECO:0000256" key="5">
    <source>
        <dbReference type="ARBA" id="ARBA00022842"/>
    </source>
</evidence>
<evidence type="ECO:0000256" key="3">
    <source>
        <dbReference type="ARBA" id="ARBA00022448"/>
    </source>
</evidence>
<keyword evidence="11" id="KW-1185">Reference proteome</keyword>
<evidence type="ECO:0000256" key="1">
    <source>
        <dbReference type="ARBA" id="ARBA00004141"/>
    </source>
</evidence>
<sequence>MPLIARAIGADPAVFSNPFISTFVDAAGLVVYFLIARAMLGLA</sequence>
<name>A0A1X7D448_9MICC</name>
<keyword evidence="4 8" id="KW-0812">Transmembrane</keyword>
<dbReference type="GO" id="GO:0016020">
    <property type="term" value="C:membrane"/>
    <property type="evidence" value="ECO:0007669"/>
    <property type="project" value="UniProtKB-SubCell"/>
</dbReference>
<dbReference type="Pfam" id="PF01769">
    <property type="entry name" value="MgtE"/>
    <property type="match status" value="1"/>
</dbReference>
<evidence type="ECO:0000259" key="9">
    <source>
        <dbReference type="Pfam" id="PF01769"/>
    </source>
</evidence>
<dbReference type="SUPFAM" id="SSF161093">
    <property type="entry name" value="MgtE membrane domain-like"/>
    <property type="match status" value="1"/>
</dbReference>
<dbReference type="AlphaFoldDB" id="A0A1X7D448"/>
<gene>
    <name evidence="10" type="ORF">SAMN06296028_10859</name>
</gene>
<reference evidence="11" key="1">
    <citation type="submission" date="2017-04" db="EMBL/GenBank/DDBJ databases">
        <authorList>
            <person name="Varghese N."/>
            <person name="Submissions S."/>
        </authorList>
    </citation>
    <scope>NUCLEOTIDE SEQUENCE [LARGE SCALE GENOMIC DNA]</scope>
    <source>
        <strain evidence="11">NIO-1021</strain>
    </source>
</reference>
<keyword evidence="6 8" id="KW-1133">Transmembrane helix</keyword>
<dbReference type="InterPro" id="IPR036739">
    <property type="entry name" value="SLC41_membr_dom_sf"/>
</dbReference>
<protein>
    <submittedName>
        <fullName evidence="10">Divalent cation transporter</fullName>
    </submittedName>
</protein>
<evidence type="ECO:0000256" key="2">
    <source>
        <dbReference type="ARBA" id="ARBA00009749"/>
    </source>
</evidence>
<comment type="similarity">
    <text evidence="2">Belongs to the SLC41A transporter family.</text>
</comment>
<evidence type="ECO:0000256" key="6">
    <source>
        <dbReference type="ARBA" id="ARBA00022989"/>
    </source>
</evidence>
<dbReference type="Gene3D" id="1.10.357.20">
    <property type="entry name" value="SLC41 divalent cation transporters, integral membrane domain"/>
    <property type="match status" value="1"/>
</dbReference>
<evidence type="ECO:0000313" key="11">
    <source>
        <dbReference type="Proteomes" id="UP000192929"/>
    </source>
</evidence>
<feature type="transmembrane region" description="Helical" evidence="8">
    <location>
        <begin position="20"/>
        <end position="40"/>
    </location>
</feature>
<feature type="domain" description="SLC41A/MgtE integral membrane" evidence="9">
    <location>
        <begin position="1"/>
        <end position="35"/>
    </location>
</feature>
<accession>A0A1X7D448</accession>
<proteinExistence type="inferred from homology"/>
<keyword evidence="5" id="KW-0460">Magnesium</keyword>
<evidence type="ECO:0000256" key="7">
    <source>
        <dbReference type="ARBA" id="ARBA00023136"/>
    </source>
</evidence>
<dbReference type="InterPro" id="IPR006667">
    <property type="entry name" value="SLC41_membr_dom"/>
</dbReference>
<evidence type="ECO:0000256" key="4">
    <source>
        <dbReference type="ARBA" id="ARBA00022692"/>
    </source>
</evidence>
<keyword evidence="7 8" id="KW-0472">Membrane</keyword>
<organism evidence="10 11">
    <name type="scientific">Kocuria marina subsp. indica</name>
    <dbReference type="NCBI Taxonomy" id="1049583"/>
    <lineage>
        <taxon>Bacteria</taxon>
        <taxon>Bacillati</taxon>
        <taxon>Actinomycetota</taxon>
        <taxon>Actinomycetes</taxon>
        <taxon>Micrococcales</taxon>
        <taxon>Micrococcaceae</taxon>
        <taxon>Kocuria</taxon>
    </lineage>
</organism>
<evidence type="ECO:0000313" key="10">
    <source>
        <dbReference type="EMBL" id="SMF08291.1"/>
    </source>
</evidence>
<dbReference type="EMBL" id="FXAC01000008">
    <property type="protein sequence ID" value="SMF08291.1"/>
    <property type="molecule type" value="Genomic_DNA"/>
</dbReference>